<feature type="compositionally biased region" description="Polar residues" evidence="1">
    <location>
        <begin position="478"/>
        <end position="487"/>
    </location>
</feature>
<proteinExistence type="predicted"/>
<name>A0ABP3BUP3_9GAMM</name>
<dbReference type="SUPFAM" id="SSF52777">
    <property type="entry name" value="CoA-dependent acyltransferases"/>
    <property type="match status" value="2"/>
</dbReference>
<sequence length="487" mass="55937">MMNMENPIPALRPLSEADARCVRQSFAQSRLWFLHQLEPGRAQHNILVRMVLQGPALQAERLKHALDALCLRHPVLRACYRTTQSGPEQCQTERQSIPLEQHDLKGLSSENRNRALQGLLHTQQNTPFDLENGPMMRACLLDLDVAAQELIIVIHHIAFDGRSGEILLQDLAHYYATQEPGAPAPGSLQYADFAAWEPLYITPQRIESEIAFWRDHLAGMPLQLEFARRVRSEGPAQGGRYAFVIPAARVERLKQTSRRLRLPLFVTLTGLFQAWLHYLSGQHRFLIGTDVHGRDLPALQDIFGFFVNQLTLKCELDDDLSLGELLIRTRQTIREAHAHRQLPFDLLVSQLAPQRKTDRSPLFQAKFNYQRDRFSIDGLGEARLVHTQVIQDLAGFDLVLDLMHRNTSIEATLEYDRRLFSADEIERFASFWQSLLDQVDDLLERSISELRARLRGWDDTYLQQQQHAHHDQGRARLGNTQRRAISL</sequence>
<dbReference type="PANTHER" id="PTHR45527:SF1">
    <property type="entry name" value="FATTY ACID SYNTHASE"/>
    <property type="match status" value="1"/>
</dbReference>
<dbReference type="Gene3D" id="3.30.559.30">
    <property type="entry name" value="Nonribosomal peptide synthetase, condensation domain"/>
    <property type="match status" value="1"/>
</dbReference>
<dbReference type="Gene3D" id="3.30.559.10">
    <property type="entry name" value="Chloramphenicol acetyltransferase-like domain"/>
    <property type="match status" value="1"/>
</dbReference>
<dbReference type="InterPro" id="IPR023213">
    <property type="entry name" value="CAT-like_dom_sf"/>
</dbReference>
<evidence type="ECO:0000313" key="4">
    <source>
        <dbReference type="Proteomes" id="UP000023842"/>
    </source>
</evidence>
<feature type="region of interest" description="Disordered" evidence="1">
    <location>
        <begin position="465"/>
        <end position="487"/>
    </location>
</feature>
<feature type="domain" description="Condensation" evidence="2">
    <location>
        <begin position="25"/>
        <end position="450"/>
    </location>
</feature>
<dbReference type="EMBL" id="JFJN01000058">
    <property type="protein sequence ID" value="EZH79081.1"/>
    <property type="molecule type" value="Genomic_DNA"/>
</dbReference>
<evidence type="ECO:0000259" key="2">
    <source>
        <dbReference type="Pfam" id="PF00668"/>
    </source>
</evidence>
<organism evidence="3 4">
    <name type="scientific">Ectopseudomonas composti</name>
    <dbReference type="NCBI Taxonomy" id="658457"/>
    <lineage>
        <taxon>Bacteria</taxon>
        <taxon>Pseudomonadati</taxon>
        <taxon>Pseudomonadota</taxon>
        <taxon>Gammaproteobacteria</taxon>
        <taxon>Pseudomonadales</taxon>
        <taxon>Pseudomonadaceae</taxon>
        <taxon>Ectopseudomonas</taxon>
    </lineage>
</organism>
<accession>A0ABP3BUP3</accession>
<comment type="caution">
    <text evidence="3">The sequence shown here is derived from an EMBL/GenBank/DDBJ whole genome shotgun (WGS) entry which is preliminary data.</text>
</comment>
<evidence type="ECO:0000256" key="1">
    <source>
        <dbReference type="SAM" id="MobiDB-lite"/>
    </source>
</evidence>
<evidence type="ECO:0000313" key="3">
    <source>
        <dbReference type="EMBL" id="EZH79081.1"/>
    </source>
</evidence>
<dbReference type="InterPro" id="IPR001242">
    <property type="entry name" value="Condensation_dom"/>
</dbReference>
<dbReference type="PANTHER" id="PTHR45527">
    <property type="entry name" value="NONRIBOSOMAL PEPTIDE SYNTHETASE"/>
    <property type="match status" value="1"/>
</dbReference>
<protein>
    <submittedName>
        <fullName evidence="3">Peptide synthase</fullName>
    </submittedName>
</protein>
<dbReference type="Pfam" id="PF00668">
    <property type="entry name" value="Condensation"/>
    <property type="match status" value="1"/>
</dbReference>
<reference evidence="4" key="1">
    <citation type="journal article" date="2014" name="Genome Announc.">
        <title>Draft Genome Sequence of the algae degrading bacterium Pseudomonas mendocina AD6.</title>
        <authorList>
            <person name="Barney B.M."/>
            <person name="Lenneman E.M."/>
        </authorList>
    </citation>
    <scope>NUCLEOTIDE SEQUENCE [LARGE SCALE GENOMIC DNA]</scope>
    <source>
        <strain evidence="4">AD6</strain>
    </source>
</reference>
<gene>
    <name evidence="3" type="ORF">AU05_18580</name>
</gene>
<dbReference type="Proteomes" id="UP000023842">
    <property type="component" value="Unassembled WGS sequence"/>
</dbReference>
<dbReference type="CDD" id="cd19531">
    <property type="entry name" value="LCL_NRPS-like"/>
    <property type="match status" value="1"/>
</dbReference>
<keyword evidence="4" id="KW-1185">Reference proteome</keyword>